<organism evidence="1 2">
    <name type="scientific">Ignelater luminosus</name>
    <name type="common">Cucubano</name>
    <name type="synonym">Pyrophorus luminosus</name>
    <dbReference type="NCBI Taxonomy" id="2038154"/>
    <lineage>
        <taxon>Eukaryota</taxon>
        <taxon>Metazoa</taxon>
        <taxon>Ecdysozoa</taxon>
        <taxon>Arthropoda</taxon>
        <taxon>Hexapoda</taxon>
        <taxon>Insecta</taxon>
        <taxon>Pterygota</taxon>
        <taxon>Neoptera</taxon>
        <taxon>Endopterygota</taxon>
        <taxon>Coleoptera</taxon>
        <taxon>Polyphaga</taxon>
        <taxon>Elateriformia</taxon>
        <taxon>Elateroidea</taxon>
        <taxon>Elateridae</taxon>
        <taxon>Agrypninae</taxon>
        <taxon>Pyrophorini</taxon>
        <taxon>Ignelater</taxon>
    </lineage>
</organism>
<accession>A0A8K0CGD0</accession>
<evidence type="ECO:0000313" key="2">
    <source>
        <dbReference type="Proteomes" id="UP000801492"/>
    </source>
</evidence>
<reference evidence="1" key="1">
    <citation type="submission" date="2019-08" db="EMBL/GenBank/DDBJ databases">
        <title>The genome of the North American firefly Photinus pyralis.</title>
        <authorList>
            <consortium name="Photinus pyralis genome working group"/>
            <person name="Fallon T.R."/>
            <person name="Sander Lower S.E."/>
            <person name="Weng J.-K."/>
        </authorList>
    </citation>
    <scope>NUCLEOTIDE SEQUENCE</scope>
    <source>
        <strain evidence="1">TRF0915ILg1</strain>
        <tissue evidence="1">Whole body</tissue>
    </source>
</reference>
<proteinExistence type="predicted"/>
<keyword evidence="2" id="KW-1185">Reference proteome</keyword>
<evidence type="ECO:0000313" key="1">
    <source>
        <dbReference type="EMBL" id="KAF2886823.1"/>
    </source>
</evidence>
<name>A0A8K0CGD0_IGNLU</name>
<dbReference type="Proteomes" id="UP000801492">
    <property type="component" value="Unassembled WGS sequence"/>
</dbReference>
<protein>
    <recommendedName>
        <fullName evidence="3">Reverse transcriptase domain-containing protein</fullName>
    </recommendedName>
</protein>
<sequence>MLKKGGEEIQNLVTPVIKKVWEKTMPEMWKEALLQPLLKRRDNTKCDNYRGIALLDVMYKIFTILIKERQEEAMEKTGRFRKGRSIIDQIHIRRRIQGMSKEHRLTVYTTVFIDFKKAYDNIRRAGILRATE</sequence>
<gene>
    <name evidence="1" type="ORF">ILUMI_19350</name>
</gene>
<comment type="caution">
    <text evidence="1">The sequence shown here is derived from an EMBL/GenBank/DDBJ whole genome shotgun (WGS) entry which is preliminary data.</text>
</comment>
<evidence type="ECO:0008006" key="3">
    <source>
        <dbReference type="Google" id="ProtNLM"/>
    </source>
</evidence>
<dbReference type="OrthoDB" id="6761369at2759"/>
<dbReference type="EMBL" id="VTPC01086286">
    <property type="protein sequence ID" value="KAF2886823.1"/>
    <property type="molecule type" value="Genomic_DNA"/>
</dbReference>
<dbReference type="PANTHER" id="PTHR19446">
    <property type="entry name" value="REVERSE TRANSCRIPTASES"/>
    <property type="match status" value="1"/>
</dbReference>
<dbReference type="AlphaFoldDB" id="A0A8K0CGD0"/>